<organism evidence="3 4">
    <name type="scientific">Dictyobacter arantiisoli</name>
    <dbReference type="NCBI Taxonomy" id="2014874"/>
    <lineage>
        <taxon>Bacteria</taxon>
        <taxon>Bacillati</taxon>
        <taxon>Chloroflexota</taxon>
        <taxon>Ktedonobacteria</taxon>
        <taxon>Ktedonobacterales</taxon>
        <taxon>Dictyobacteraceae</taxon>
        <taxon>Dictyobacter</taxon>
    </lineage>
</organism>
<feature type="region of interest" description="Disordered" evidence="1">
    <location>
        <begin position="51"/>
        <end position="84"/>
    </location>
</feature>
<evidence type="ECO:0000313" key="4">
    <source>
        <dbReference type="Proteomes" id="UP000322530"/>
    </source>
</evidence>
<evidence type="ECO:0000259" key="2">
    <source>
        <dbReference type="Pfam" id="PF10646"/>
    </source>
</evidence>
<keyword evidence="4" id="KW-1185">Reference proteome</keyword>
<gene>
    <name evidence="3" type="ORF">KDI_45910</name>
</gene>
<dbReference type="InterPro" id="IPR019606">
    <property type="entry name" value="GerMN"/>
</dbReference>
<comment type="caution">
    <text evidence="3">The sequence shown here is derived from an EMBL/GenBank/DDBJ whole genome shotgun (WGS) entry which is preliminary data.</text>
</comment>
<dbReference type="Pfam" id="PF10646">
    <property type="entry name" value="Germane"/>
    <property type="match status" value="1"/>
</dbReference>
<evidence type="ECO:0000256" key="1">
    <source>
        <dbReference type="SAM" id="MobiDB-lite"/>
    </source>
</evidence>
<protein>
    <recommendedName>
        <fullName evidence="2">GerMN domain-containing protein</fullName>
    </recommendedName>
</protein>
<dbReference type="Proteomes" id="UP000322530">
    <property type="component" value="Unassembled WGS sequence"/>
</dbReference>
<evidence type="ECO:0000313" key="3">
    <source>
        <dbReference type="EMBL" id="GCF11027.1"/>
    </source>
</evidence>
<proteinExistence type="predicted"/>
<sequence>MSEKNERRSCNEFKEKKHFSTHSQYSLSLALGLLLVVCILLLSACEASAAPSTTSTTPVASVSASNGTTVPPFHSTPTTAMTATPSTTNHYTVKIYFSKPNALQANDNLGTVFWVQRVVQTNQVATYALQQLINGPTASEVKQGYQSMLHNAISGKSTCAGQADFRLTLNARGPKPEPGTATLTLCHAMHSAGVGTDAGIQSEIDSTLTQFPTIKKVVILTSDKHCFGDESGTDHCLR</sequence>
<name>A0A5A5TI12_9CHLR</name>
<feature type="domain" description="GerMN" evidence="2">
    <location>
        <begin position="94"/>
        <end position="221"/>
    </location>
</feature>
<dbReference type="EMBL" id="BIXY01000091">
    <property type="protein sequence ID" value="GCF11027.1"/>
    <property type="molecule type" value="Genomic_DNA"/>
</dbReference>
<feature type="compositionally biased region" description="Low complexity" evidence="1">
    <location>
        <begin position="75"/>
        <end position="84"/>
    </location>
</feature>
<feature type="compositionally biased region" description="Low complexity" evidence="1">
    <location>
        <begin position="51"/>
        <end position="65"/>
    </location>
</feature>
<reference evidence="3 4" key="1">
    <citation type="submission" date="2019-01" db="EMBL/GenBank/DDBJ databases">
        <title>Draft genome sequence of Dictyobacter sp. Uno17.</title>
        <authorList>
            <person name="Wang C.M."/>
            <person name="Zheng Y."/>
            <person name="Sakai Y."/>
            <person name="Abe K."/>
            <person name="Yokota A."/>
            <person name="Yabe S."/>
        </authorList>
    </citation>
    <scope>NUCLEOTIDE SEQUENCE [LARGE SCALE GENOMIC DNA]</scope>
    <source>
        <strain evidence="3 4">Uno17</strain>
    </source>
</reference>
<accession>A0A5A5TI12</accession>
<dbReference type="RefSeq" id="WP_172632368.1">
    <property type="nucleotide sequence ID" value="NZ_BIXY01000091.1"/>
</dbReference>
<dbReference type="AlphaFoldDB" id="A0A5A5TI12"/>